<feature type="region of interest" description="Disordered" evidence="6">
    <location>
        <begin position="132"/>
        <end position="208"/>
    </location>
</feature>
<feature type="domain" description="PH" evidence="7">
    <location>
        <begin position="16"/>
        <end position="126"/>
    </location>
</feature>
<dbReference type="InterPro" id="IPR011993">
    <property type="entry name" value="PH-like_dom_sf"/>
</dbReference>
<dbReference type="PANTHER" id="PTHR33958">
    <property type="entry name" value="PROTEIN C8ORF37"/>
    <property type="match status" value="1"/>
</dbReference>
<dbReference type="InterPro" id="IPR029239">
    <property type="entry name" value="CFAP418"/>
</dbReference>
<protein>
    <recommendedName>
        <fullName evidence="5">Cilia- and flagella-associated protein 418</fullName>
    </recommendedName>
</protein>
<dbReference type="Gene3D" id="2.30.29.30">
    <property type="entry name" value="Pleckstrin-homology domain (PH domain)/Phosphotyrosine-binding domain (PTB)"/>
    <property type="match status" value="1"/>
</dbReference>
<feature type="compositionally biased region" description="Basic and acidic residues" evidence="6">
    <location>
        <begin position="461"/>
        <end position="472"/>
    </location>
</feature>
<dbReference type="Pfam" id="PF14996">
    <property type="entry name" value="RMP"/>
    <property type="match status" value="1"/>
</dbReference>
<keyword evidence="3" id="KW-0963">Cytoplasm</keyword>
<name>A0A7S1AMK6_NOCSC</name>
<accession>A0A7S1AMK6</accession>
<dbReference type="SMART" id="SM00233">
    <property type="entry name" value="PH"/>
    <property type="match status" value="1"/>
</dbReference>
<feature type="region of interest" description="Disordered" evidence="6">
    <location>
        <begin position="305"/>
        <end position="484"/>
    </location>
</feature>
<dbReference type="SUPFAM" id="SSF50729">
    <property type="entry name" value="PH domain-like"/>
    <property type="match status" value="1"/>
</dbReference>
<dbReference type="EMBL" id="HBFQ01046259">
    <property type="protein sequence ID" value="CAD8858571.1"/>
    <property type="molecule type" value="Transcribed_RNA"/>
</dbReference>
<dbReference type="InterPro" id="IPR001849">
    <property type="entry name" value="PH_domain"/>
</dbReference>
<dbReference type="Pfam" id="PF00169">
    <property type="entry name" value="PH"/>
    <property type="match status" value="1"/>
</dbReference>
<dbReference type="AlphaFoldDB" id="A0A7S1AMK6"/>
<dbReference type="CDD" id="cd00821">
    <property type="entry name" value="PH"/>
    <property type="match status" value="1"/>
</dbReference>
<evidence type="ECO:0000256" key="6">
    <source>
        <dbReference type="SAM" id="MobiDB-lite"/>
    </source>
</evidence>
<evidence type="ECO:0000256" key="2">
    <source>
        <dbReference type="ARBA" id="ARBA00004496"/>
    </source>
</evidence>
<evidence type="ECO:0000256" key="4">
    <source>
        <dbReference type="ARBA" id="ARBA00024819"/>
    </source>
</evidence>
<sequence length="589" mass="64036">MTGDEAMSDARSLTLGTYSAWLTKVKGNGAKAKWFSTSSKRYFTIDYNIQIFYYSHTSDKKETSNPIKFCNLLGAEMLPRPATPAKRQDTFGFVVKVQERSYELYTSSYRDAELWVDGLNAARDMCVVKKREEDVSVESTTDGGSNGGRCEDTEARSVAGQAPHTPFSPPLTSGSQSLVLPSSQPWMSHARSQPPLPSLVTGPPPESVDPFEALDALEQLAGPPPEQGPVATAAAQGELLRQARRRVTQPHASRTSVASVSADAEERRALTMEVPAREPRSVQDACEALSRKTLEPVATPLLLPPPPVVPVPSSMLPTPSAPESQASLGARALLTKHNPDAEAWDSEEDVPLNTPPGALQAALTSHNPNAETWDSDGDDDAVAPPTQREAESAALAAVTAHNPHAETWDSDDEGSENGVPDPQPSVTADPEDSDWDAPVRRRTQAPKGSKAPKVSKARRTSQSDREVEETARDSCGGKAREGGLVTARTKGDDLDALVGELMATSFGDMVTNFHCTACDHQVFRILDHAWNDEVDYMFFRNNYPTKKLRKHLEQRTGCCAFCCQCAWKSAERDADLQDVAAGLRWKLVR</sequence>
<organism evidence="8">
    <name type="scientific">Noctiluca scintillans</name>
    <name type="common">Sea sparkle</name>
    <name type="synonym">Red tide dinoflagellate</name>
    <dbReference type="NCBI Taxonomy" id="2966"/>
    <lineage>
        <taxon>Eukaryota</taxon>
        <taxon>Sar</taxon>
        <taxon>Alveolata</taxon>
        <taxon>Dinophyceae</taxon>
        <taxon>Noctilucales</taxon>
        <taxon>Noctilucaceae</taxon>
        <taxon>Noctiluca</taxon>
    </lineage>
</organism>
<evidence type="ECO:0000313" key="8">
    <source>
        <dbReference type="EMBL" id="CAD8858571.1"/>
    </source>
</evidence>
<reference evidence="8" key="1">
    <citation type="submission" date="2021-01" db="EMBL/GenBank/DDBJ databases">
        <authorList>
            <person name="Corre E."/>
            <person name="Pelletier E."/>
            <person name="Niang G."/>
            <person name="Scheremetjew M."/>
            <person name="Finn R."/>
            <person name="Kale V."/>
            <person name="Holt S."/>
            <person name="Cochrane G."/>
            <person name="Meng A."/>
            <person name="Brown T."/>
            <person name="Cohen L."/>
        </authorList>
    </citation>
    <scope>NUCLEOTIDE SEQUENCE</scope>
</reference>
<evidence type="ECO:0000256" key="1">
    <source>
        <dbReference type="ARBA" id="ARBA00004437"/>
    </source>
</evidence>
<dbReference type="GO" id="GO:0005829">
    <property type="term" value="C:cytosol"/>
    <property type="evidence" value="ECO:0007669"/>
    <property type="project" value="TreeGrafter"/>
</dbReference>
<feature type="compositionally biased region" description="Pro residues" evidence="6">
    <location>
        <begin position="194"/>
        <end position="207"/>
    </location>
</feature>
<gene>
    <name evidence="8" type="ORF">NSCI0253_LOCUS32925</name>
</gene>
<feature type="compositionally biased region" description="Polar residues" evidence="6">
    <location>
        <begin position="250"/>
        <end position="259"/>
    </location>
</feature>
<evidence type="ECO:0000259" key="7">
    <source>
        <dbReference type="SMART" id="SM00233"/>
    </source>
</evidence>
<comment type="subcellular location">
    <subcellularLocation>
        <location evidence="2">Cytoplasm</location>
    </subcellularLocation>
    <subcellularLocation>
        <location evidence="1">Photoreceptor inner segment</location>
    </subcellularLocation>
</comment>
<feature type="region of interest" description="Disordered" evidence="6">
    <location>
        <begin position="244"/>
        <end position="266"/>
    </location>
</feature>
<dbReference type="PANTHER" id="PTHR33958:SF1">
    <property type="entry name" value="CILIA- AND FLAGELLA-ASSOCIATED PROTEIN 418"/>
    <property type="match status" value="1"/>
</dbReference>
<feature type="compositionally biased region" description="Polar residues" evidence="6">
    <location>
        <begin position="362"/>
        <end position="372"/>
    </location>
</feature>
<evidence type="ECO:0000256" key="5">
    <source>
        <dbReference type="ARBA" id="ARBA00026215"/>
    </source>
</evidence>
<proteinExistence type="predicted"/>
<feature type="compositionally biased region" description="Polar residues" evidence="6">
    <location>
        <begin position="170"/>
        <end position="186"/>
    </location>
</feature>
<evidence type="ECO:0000256" key="3">
    <source>
        <dbReference type="ARBA" id="ARBA00022490"/>
    </source>
</evidence>
<comment type="function">
    <text evidence="4">May be involved in photoreceptor outer segment disk morphogenesis.</text>
</comment>